<evidence type="ECO:0000313" key="3">
    <source>
        <dbReference type="Proteomes" id="UP000051576"/>
    </source>
</evidence>
<dbReference type="eggNOG" id="COG4698">
    <property type="taxonomic scope" value="Bacteria"/>
</dbReference>
<dbReference type="EMBL" id="AYYX01000022">
    <property type="protein sequence ID" value="KRM88770.1"/>
    <property type="molecule type" value="Genomic_DNA"/>
</dbReference>
<dbReference type="AlphaFoldDB" id="A0A0R2CCE8"/>
<proteinExistence type="predicted"/>
<organism evidence="2 3">
    <name type="scientific">Liquorilactobacillus vini DSM 20605</name>
    <dbReference type="NCBI Taxonomy" id="1133569"/>
    <lineage>
        <taxon>Bacteria</taxon>
        <taxon>Bacillati</taxon>
        <taxon>Bacillota</taxon>
        <taxon>Bacilli</taxon>
        <taxon>Lactobacillales</taxon>
        <taxon>Lactobacillaceae</taxon>
        <taxon>Liquorilactobacillus</taxon>
    </lineage>
</organism>
<protein>
    <recommendedName>
        <fullName evidence="4">DUF2140 family protein</fullName>
    </recommendedName>
</protein>
<keyword evidence="1" id="KW-1133">Transmembrane helix</keyword>
<evidence type="ECO:0008006" key="4">
    <source>
        <dbReference type="Google" id="ProtNLM"/>
    </source>
</evidence>
<keyword evidence="1" id="KW-0472">Membrane</keyword>
<dbReference type="PATRIC" id="fig|1133569.4.peg.927"/>
<dbReference type="OrthoDB" id="2241695at2"/>
<name>A0A0R2CCE8_9LACO</name>
<dbReference type="RefSeq" id="WP_010579957.1">
    <property type="nucleotide sequence ID" value="NZ_AHYZ01000049.1"/>
</dbReference>
<dbReference type="STRING" id="1133569.FD21_GL000848"/>
<evidence type="ECO:0000313" key="2">
    <source>
        <dbReference type="EMBL" id="KRM88770.1"/>
    </source>
</evidence>
<dbReference type="Pfam" id="PF09911">
    <property type="entry name" value="DUF2140"/>
    <property type="match status" value="1"/>
</dbReference>
<keyword evidence="1" id="KW-0812">Transmembrane</keyword>
<reference evidence="2 3" key="1">
    <citation type="journal article" date="2015" name="Genome Announc.">
        <title>Expanding the biotechnology potential of lactobacilli through comparative genomics of 213 strains and associated genera.</title>
        <authorList>
            <person name="Sun Z."/>
            <person name="Harris H.M."/>
            <person name="McCann A."/>
            <person name="Guo C."/>
            <person name="Argimon S."/>
            <person name="Zhang W."/>
            <person name="Yang X."/>
            <person name="Jeffery I.B."/>
            <person name="Cooney J.C."/>
            <person name="Kagawa T.F."/>
            <person name="Liu W."/>
            <person name="Song Y."/>
            <person name="Salvetti E."/>
            <person name="Wrobel A."/>
            <person name="Rasinkangas P."/>
            <person name="Parkhill J."/>
            <person name="Rea M.C."/>
            <person name="O'Sullivan O."/>
            <person name="Ritari J."/>
            <person name="Douillard F.P."/>
            <person name="Paul Ross R."/>
            <person name="Yang R."/>
            <person name="Briner A.E."/>
            <person name="Felis G.E."/>
            <person name="de Vos W.M."/>
            <person name="Barrangou R."/>
            <person name="Klaenhammer T.R."/>
            <person name="Caufield P.W."/>
            <person name="Cui Y."/>
            <person name="Zhang H."/>
            <person name="O'Toole P.W."/>
        </authorList>
    </citation>
    <scope>NUCLEOTIDE SEQUENCE [LARGE SCALE GENOMIC DNA]</scope>
    <source>
        <strain evidence="2 3">DSM 20605</strain>
    </source>
</reference>
<dbReference type="InterPro" id="IPR018672">
    <property type="entry name" value="DUF2140"/>
</dbReference>
<evidence type="ECO:0000256" key="1">
    <source>
        <dbReference type="SAM" id="Phobius"/>
    </source>
</evidence>
<sequence>MDNNLKKRSRVFAKKAKKHNYWKWAFIILLALILGSSLFLVQQLTGKNIEQQQVAQATKSLGKHTSVDVQLNKKQLNAAINYYLTRQQKNKKLKYKFYVDQAAILVGTTKILGENVSFSLYTEPTVTPNGNILLYAKSVAIGTLSAPPGFILNYIKNNYRLGKWVTIDSKAKTIRLNLSQIKGFHGVTVRAKKIDLINNKFLFKVNIPLK</sequence>
<keyword evidence="3" id="KW-1185">Reference proteome</keyword>
<accession>A0A0R2CCE8</accession>
<feature type="transmembrane region" description="Helical" evidence="1">
    <location>
        <begin position="21"/>
        <end position="41"/>
    </location>
</feature>
<comment type="caution">
    <text evidence="2">The sequence shown here is derived from an EMBL/GenBank/DDBJ whole genome shotgun (WGS) entry which is preliminary data.</text>
</comment>
<dbReference type="Proteomes" id="UP000051576">
    <property type="component" value="Unassembled WGS sequence"/>
</dbReference>
<gene>
    <name evidence="2" type="ORF">FD21_GL000848</name>
</gene>